<evidence type="ECO:0000256" key="4">
    <source>
        <dbReference type="ARBA" id="ARBA00023125"/>
    </source>
</evidence>
<gene>
    <name evidence="10" type="ORF">T459_16633</name>
</gene>
<dbReference type="InterPro" id="IPR015495">
    <property type="entry name" value="Myb_TF_plants"/>
</dbReference>
<sequence>MGRAPCCEKMGLKKGPWSPQEDNILISYIQNNGHSNWRALPKLAGLLRCGKSCRLRWTNYLRPDIKRGNFSKEEEDTIIQLHENLGNRWSAIAARLPGRTDNEIKNVWHTHLKKKLKNYQPPQNSKRHFKTNHDSKKGPTTESSNNSDFSTSANNTNTHKKHMKIAPNSPVLSSSEMSTVTLVVDDRQRVIIKEEKIESPLEYFPKIDESFWTEELSGEKNNDNDYVMAAGLDQDIQAQIQLSSVKEENLDNTSTKMEEDMDFWYNVFIKTGDFLELPEF</sequence>
<dbReference type="GO" id="GO:0000976">
    <property type="term" value="F:transcription cis-regulatory region binding"/>
    <property type="evidence" value="ECO:0007669"/>
    <property type="project" value="UniProtKB-ARBA"/>
</dbReference>
<dbReference type="PROSITE" id="PS51294">
    <property type="entry name" value="HTH_MYB"/>
    <property type="match status" value="2"/>
</dbReference>
<dbReference type="SMART" id="SM00717">
    <property type="entry name" value="SANT"/>
    <property type="match status" value="2"/>
</dbReference>
<keyword evidence="6" id="KW-0539">Nucleus</keyword>
<dbReference type="STRING" id="4072.A0A2G2Z9J9"/>
<evidence type="ECO:0000256" key="1">
    <source>
        <dbReference type="ARBA" id="ARBA00004123"/>
    </source>
</evidence>
<keyword evidence="2" id="KW-0677">Repeat</keyword>
<keyword evidence="4" id="KW-0238">DNA-binding</keyword>
<dbReference type="FunFam" id="1.10.10.60:FF:000316">
    <property type="entry name" value="Transcription factor MYB15"/>
    <property type="match status" value="1"/>
</dbReference>
<protein>
    <submittedName>
        <fullName evidence="10">Protein ODORANT1</fullName>
    </submittedName>
</protein>
<dbReference type="InterPro" id="IPR001005">
    <property type="entry name" value="SANT/Myb"/>
</dbReference>
<organism evidence="10 11">
    <name type="scientific">Capsicum annuum</name>
    <name type="common">Capsicum pepper</name>
    <dbReference type="NCBI Taxonomy" id="4072"/>
    <lineage>
        <taxon>Eukaryota</taxon>
        <taxon>Viridiplantae</taxon>
        <taxon>Streptophyta</taxon>
        <taxon>Embryophyta</taxon>
        <taxon>Tracheophyta</taxon>
        <taxon>Spermatophyta</taxon>
        <taxon>Magnoliopsida</taxon>
        <taxon>eudicotyledons</taxon>
        <taxon>Gunneridae</taxon>
        <taxon>Pentapetalae</taxon>
        <taxon>asterids</taxon>
        <taxon>lamiids</taxon>
        <taxon>Solanales</taxon>
        <taxon>Solanaceae</taxon>
        <taxon>Solanoideae</taxon>
        <taxon>Capsiceae</taxon>
        <taxon>Capsicum</taxon>
    </lineage>
</organism>
<feature type="region of interest" description="Disordered" evidence="7">
    <location>
        <begin position="115"/>
        <end position="172"/>
    </location>
</feature>
<dbReference type="FunFam" id="1.10.10.60:FF:000001">
    <property type="entry name" value="MYB-related transcription factor"/>
    <property type="match status" value="1"/>
</dbReference>
<accession>A0A2G2Z9J9</accession>
<keyword evidence="3" id="KW-0805">Transcription regulation</keyword>
<dbReference type="EMBL" id="AYRZ02000006">
    <property type="protein sequence ID" value="PHT78581.1"/>
    <property type="molecule type" value="Genomic_DNA"/>
</dbReference>
<dbReference type="InterPro" id="IPR017930">
    <property type="entry name" value="Myb_dom"/>
</dbReference>
<evidence type="ECO:0000256" key="7">
    <source>
        <dbReference type="SAM" id="MobiDB-lite"/>
    </source>
</evidence>
<evidence type="ECO:0000256" key="3">
    <source>
        <dbReference type="ARBA" id="ARBA00023015"/>
    </source>
</evidence>
<feature type="compositionally biased region" description="Polar residues" evidence="7">
    <location>
        <begin position="140"/>
        <end position="157"/>
    </location>
</feature>
<evidence type="ECO:0000313" key="10">
    <source>
        <dbReference type="EMBL" id="PHT78581.1"/>
    </source>
</evidence>
<reference evidence="10 11" key="2">
    <citation type="journal article" date="2017" name="Genome Biol.">
        <title>New reference genome sequences of hot pepper reveal the massive evolution of plant disease-resistance genes by retroduplication.</title>
        <authorList>
            <person name="Kim S."/>
            <person name="Park J."/>
            <person name="Yeom S.I."/>
            <person name="Kim Y.M."/>
            <person name="Seo E."/>
            <person name="Kim K.T."/>
            <person name="Kim M.S."/>
            <person name="Lee J.M."/>
            <person name="Cheong K."/>
            <person name="Shin H.S."/>
            <person name="Kim S.B."/>
            <person name="Han K."/>
            <person name="Lee J."/>
            <person name="Park M."/>
            <person name="Lee H.A."/>
            <person name="Lee H.Y."/>
            <person name="Lee Y."/>
            <person name="Oh S."/>
            <person name="Lee J.H."/>
            <person name="Choi E."/>
            <person name="Choi E."/>
            <person name="Lee S.E."/>
            <person name="Jeon J."/>
            <person name="Kim H."/>
            <person name="Choi G."/>
            <person name="Song H."/>
            <person name="Lee J."/>
            <person name="Lee S.C."/>
            <person name="Kwon J.K."/>
            <person name="Lee H.Y."/>
            <person name="Koo N."/>
            <person name="Hong Y."/>
            <person name="Kim R.W."/>
            <person name="Kang W.H."/>
            <person name="Huh J.H."/>
            <person name="Kang B.C."/>
            <person name="Yang T.J."/>
            <person name="Lee Y.H."/>
            <person name="Bennetzen J.L."/>
            <person name="Choi D."/>
        </authorList>
    </citation>
    <scope>NUCLEOTIDE SEQUENCE [LARGE SCALE GENOMIC DNA]</scope>
    <source>
        <strain evidence="11">cv. CM334</strain>
    </source>
</reference>
<dbReference type="GO" id="GO:0010597">
    <property type="term" value="P:green leaf volatile biosynthetic process"/>
    <property type="evidence" value="ECO:0007669"/>
    <property type="project" value="UniProtKB-ARBA"/>
</dbReference>
<dbReference type="Proteomes" id="UP000222542">
    <property type="component" value="Unassembled WGS sequence"/>
</dbReference>
<dbReference type="GO" id="GO:0005634">
    <property type="term" value="C:nucleus"/>
    <property type="evidence" value="ECO:0007669"/>
    <property type="project" value="UniProtKB-SubCell"/>
</dbReference>
<dbReference type="InterPro" id="IPR009057">
    <property type="entry name" value="Homeodomain-like_sf"/>
</dbReference>
<dbReference type="PANTHER" id="PTHR10641:SF1346">
    <property type="entry name" value="TRANSCRIPTION FACTOR MYB14"/>
    <property type="match status" value="1"/>
</dbReference>
<dbReference type="SUPFAM" id="SSF46689">
    <property type="entry name" value="Homeodomain-like"/>
    <property type="match status" value="1"/>
</dbReference>
<dbReference type="CDD" id="cd00167">
    <property type="entry name" value="SANT"/>
    <property type="match status" value="2"/>
</dbReference>
<dbReference type="Pfam" id="PF00249">
    <property type="entry name" value="Myb_DNA-binding"/>
    <property type="match status" value="2"/>
</dbReference>
<keyword evidence="11" id="KW-1185">Reference proteome</keyword>
<dbReference type="SMR" id="A0A2G2Z9J9"/>
<dbReference type="Gramene" id="PHT78581">
    <property type="protein sequence ID" value="PHT78581"/>
    <property type="gene ID" value="T459_16633"/>
</dbReference>
<evidence type="ECO:0000256" key="6">
    <source>
        <dbReference type="ARBA" id="ARBA00023242"/>
    </source>
</evidence>
<feature type="domain" description="HTH myb-type" evidence="9">
    <location>
        <begin position="9"/>
        <end position="61"/>
    </location>
</feature>
<proteinExistence type="predicted"/>
<feature type="domain" description="HTH myb-type" evidence="9">
    <location>
        <begin position="62"/>
        <end position="116"/>
    </location>
</feature>
<evidence type="ECO:0000259" key="9">
    <source>
        <dbReference type="PROSITE" id="PS51294"/>
    </source>
</evidence>
<dbReference type="Gene3D" id="1.10.10.60">
    <property type="entry name" value="Homeodomain-like"/>
    <property type="match status" value="2"/>
</dbReference>
<dbReference type="OrthoDB" id="2143914at2759"/>
<reference evidence="10 11" key="1">
    <citation type="journal article" date="2014" name="Nat. Genet.">
        <title>Genome sequence of the hot pepper provides insights into the evolution of pungency in Capsicum species.</title>
        <authorList>
            <person name="Kim S."/>
            <person name="Park M."/>
            <person name="Yeom S.I."/>
            <person name="Kim Y.M."/>
            <person name="Lee J.M."/>
            <person name="Lee H.A."/>
            <person name="Seo E."/>
            <person name="Choi J."/>
            <person name="Cheong K."/>
            <person name="Kim K.T."/>
            <person name="Jung K."/>
            <person name="Lee G.W."/>
            <person name="Oh S.K."/>
            <person name="Bae C."/>
            <person name="Kim S.B."/>
            <person name="Lee H.Y."/>
            <person name="Kim S.Y."/>
            <person name="Kim M.S."/>
            <person name="Kang B.C."/>
            <person name="Jo Y.D."/>
            <person name="Yang H.B."/>
            <person name="Jeong H.J."/>
            <person name="Kang W.H."/>
            <person name="Kwon J.K."/>
            <person name="Shin C."/>
            <person name="Lim J.Y."/>
            <person name="Park J.H."/>
            <person name="Huh J.H."/>
            <person name="Kim J.S."/>
            <person name="Kim B.D."/>
            <person name="Cohen O."/>
            <person name="Paran I."/>
            <person name="Suh M.C."/>
            <person name="Lee S.B."/>
            <person name="Kim Y.K."/>
            <person name="Shin Y."/>
            <person name="Noh S.J."/>
            <person name="Park J."/>
            <person name="Seo Y.S."/>
            <person name="Kwon S.Y."/>
            <person name="Kim H.A."/>
            <person name="Park J.M."/>
            <person name="Kim H.J."/>
            <person name="Choi S.B."/>
            <person name="Bosland P.W."/>
            <person name="Reeves G."/>
            <person name="Jo S.H."/>
            <person name="Lee B.W."/>
            <person name="Cho H.T."/>
            <person name="Choi H.S."/>
            <person name="Lee M.S."/>
            <person name="Yu Y."/>
            <person name="Do Choi Y."/>
            <person name="Park B.S."/>
            <person name="van Deynze A."/>
            <person name="Ashrafi H."/>
            <person name="Hill T."/>
            <person name="Kim W.T."/>
            <person name="Pai H.S."/>
            <person name="Ahn H.K."/>
            <person name="Yeam I."/>
            <person name="Giovannoni J.J."/>
            <person name="Rose J.K."/>
            <person name="Sorensen I."/>
            <person name="Lee S.J."/>
            <person name="Kim R.W."/>
            <person name="Choi I.Y."/>
            <person name="Choi B.S."/>
            <person name="Lim J.S."/>
            <person name="Lee Y.H."/>
            <person name="Choi D."/>
        </authorList>
    </citation>
    <scope>NUCLEOTIDE SEQUENCE [LARGE SCALE GENOMIC DNA]</scope>
    <source>
        <strain evidence="11">cv. CM334</strain>
    </source>
</reference>
<comment type="subcellular location">
    <subcellularLocation>
        <location evidence="1">Nucleus</location>
    </subcellularLocation>
</comment>
<evidence type="ECO:0000313" key="11">
    <source>
        <dbReference type="Proteomes" id="UP000222542"/>
    </source>
</evidence>
<evidence type="ECO:0000256" key="2">
    <source>
        <dbReference type="ARBA" id="ARBA00022737"/>
    </source>
</evidence>
<dbReference type="AlphaFoldDB" id="A0A2G2Z9J9"/>
<dbReference type="OMA" id="HIKIAPN"/>
<evidence type="ECO:0000259" key="8">
    <source>
        <dbReference type="PROSITE" id="PS50090"/>
    </source>
</evidence>
<comment type="caution">
    <text evidence="10">The sequence shown here is derived from an EMBL/GenBank/DDBJ whole genome shotgun (WGS) entry which is preliminary data.</text>
</comment>
<evidence type="ECO:0000256" key="5">
    <source>
        <dbReference type="ARBA" id="ARBA00023163"/>
    </source>
</evidence>
<dbReference type="PROSITE" id="PS50090">
    <property type="entry name" value="MYB_LIKE"/>
    <property type="match status" value="2"/>
</dbReference>
<dbReference type="PANTHER" id="PTHR10641">
    <property type="entry name" value="MYB FAMILY TRANSCRIPTION FACTOR"/>
    <property type="match status" value="1"/>
</dbReference>
<feature type="domain" description="Myb-like" evidence="8">
    <location>
        <begin position="62"/>
        <end position="112"/>
    </location>
</feature>
<name>A0A2G2Z9J9_CAPAN</name>
<feature type="domain" description="Myb-like" evidence="8">
    <location>
        <begin position="9"/>
        <end position="61"/>
    </location>
</feature>
<keyword evidence="5" id="KW-0804">Transcription</keyword>